<evidence type="ECO:0000256" key="1">
    <source>
        <dbReference type="SAM" id="Phobius"/>
    </source>
</evidence>
<keyword evidence="3" id="KW-1185">Reference proteome</keyword>
<protein>
    <recommendedName>
        <fullName evidence="4">Transmembrane protein</fullName>
    </recommendedName>
</protein>
<reference evidence="2 3" key="1">
    <citation type="submission" date="2019-12" db="EMBL/GenBank/DDBJ databases">
        <title>Comparative genomics gives insights into the taxonomy of the Azoarcus-Aromatoleum group and reveals separate origins of nif in the plant-associated Azoarcus and non-plant-associated Aromatoleum sub-groups.</title>
        <authorList>
            <person name="Lafos M."/>
            <person name="Maluk M."/>
            <person name="Batista M."/>
            <person name="Junghare M."/>
            <person name="Carmona M."/>
            <person name="Faoro H."/>
            <person name="Cruz L.M."/>
            <person name="Battistoni F."/>
            <person name="De Souza E."/>
            <person name="Pedrosa F."/>
            <person name="Chen W.-M."/>
            <person name="Poole P.S."/>
            <person name="Dixon R.A."/>
            <person name="James E.K."/>
        </authorList>
    </citation>
    <scope>NUCLEOTIDE SEQUENCE [LARGE SCALE GENOMIC DNA]</scope>
    <source>
        <strain evidence="2 3">ToN1</strain>
    </source>
</reference>
<dbReference type="EMBL" id="WTVR01000107">
    <property type="protein sequence ID" value="NMF91616.1"/>
    <property type="molecule type" value="Genomic_DNA"/>
</dbReference>
<organism evidence="2 3">
    <name type="scientific">Aromatoleum petrolei</name>
    <dbReference type="NCBI Taxonomy" id="76116"/>
    <lineage>
        <taxon>Bacteria</taxon>
        <taxon>Pseudomonadati</taxon>
        <taxon>Pseudomonadota</taxon>
        <taxon>Betaproteobacteria</taxon>
        <taxon>Rhodocyclales</taxon>
        <taxon>Rhodocyclaceae</taxon>
        <taxon>Aromatoleum</taxon>
    </lineage>
</organism>
<dbReference type="Proteomes" id="UP000652074">
    <property type="component" value="Unassembled WGS sequence"/>
</dbReference>
<sequence length="150" mass="16939">MQWGAIVFAGTLWCWLDLRDLRRRVTAKGYVEHEFIEFEDHVALRSECKTNLDAPPVTDKTLLGRLWHRHGTQLFVAIAPLASAGYAISRVADSTGGIEAVLLVLAVLGLPLLLWFFSKVVCGFYLHVYLVYQIERRSGKPVLLQNGDRD</sequence>
<feature type="transmembrane region" description="Helical" evidence="1">
    <location>
        <begin position="74"/>
        <end position="92"/>
    </location>
</feature>
<dbReference type="RefSeq" id="WP_169208920.1">
    <property type="nucleotide sequence ID" value="NZ_CP059560.1"/>
</dbReference>
<gene>
    <name evidence="2" type="ORF">GPA26_24485</name>
</gene>
<evidence type="ECO:0000313" key="3">
    <source>
        <dbReference type="Proteomes" id="UP000652074"/>
    </source>
</evidence>
<evidence type="ECO:0008006" key="4">
    <source>
        <dbReference type="Google" id="ProtNLM"/>
    </source>
</evidence>
<accession>A0ABX1MZ91</accession>
<evidence type="ECO:0000313" key="2">
    <source>
        <dbReference type="EMBL" id="NMF91616.1"/>
    </source>
</evidence>
<name>A0ABX1MZ91_9RHOO</name>
<keyword evidence="1" id="KW-0472">Membrane</keyword>
<proteinExistence type="predicted"/>
<keyword evidence="1" id="KW-0812">Transmembrane</keyword>
<comment type="caution">
    <text evidence="2">The sequence shown here is derived from an EMBL/GenBank/DDBJ whole genome shotgun (WGS) entry which is preliminary data.</text>
</comment>
<keyword evidence="1" id="KW-1133">Transmembrane helix</keyword>